<dbReference type="SFLD" id="SFLDG01082">
    <property type="entry name" value="B12-binding_domain_containing"/>
    <property type="match status" value="1"/>
</dbReference>
<reference evidence="16" key="1">
    <citation type="submission" date="2017-05" db="EMBL/GenBank/DDBJ databases">
        <title>Dechlorination kinetics govern the competition between two new strains of the genus Sulfurospirillum.</title>
        <authorList>
            <person name="Buttet G.F."/>
            <person name="Murray A.M."/>
            <person name="Goris T."/>
            <person name="Burion M."/>
            <person name="Lin B."/>
            <person name="Rolle M."/>
            <person name="Maillard J."/>
        </authorList>
    </citation>
    <scope>NUCLEOTIDE SEQUENCE [LARGE SCALE GENOMIC DNA]</scope>
    <source>
        <strain evidence="16">SL2-1</strain>
    </source>
</reference>
<dbReference type="InterPro" id="IPR005839">
    <property type="entry name" value="Methylthiotransferase"/>
</dbReference>
<feature type="transmembrane region" description="Helical" evidence="12">
    <location>
        <begin position="166"/>
        <end position="184"/>
    </location>
</feature>
<keyword evidence="8 12" id="KW-1133">Transmembrane helix</keyword>
<evidence type="ECO:0000256" key="6">
    <source>
        <dbReference type="ARBA" id="ARBA00022692"/>
    </source>
</evidence>
<evidence type="ECO:0000256" key="9">
    <source>
        <dbReference type="ARBA" id="ARBA00023004"/>
    </source>
</evidence>
<dbReference type="EMBL" id="CP021416">
    <property type="protein sequence ID" value="ARU48900.1"/>
    <property type="molecule type" value="Genomic_DNA"/>
</dbReference>
<dbReference type="SUPFAM" id="SSF50182">
    <property type="entry name" value="Sm-like ribonucleoproteins"/>
    <property type="match status" value="1"/>
</dbReference>
<dbReference type="SFLD" id="SFLDS00029">
    <property type="entry name" value="Radical_SAM"/>
    <property type="match status" value="1"/>
</dbReference>
<keyword evidence="3" id="KW-0004">4Fe-4S</keyword>
<proteinExistence type="predicted"/>
<dbReference type="NCBIfam" id="TIGR01579">
    <property type="entry name" value="MiaB-like-C"/>
    <property type="match status" value="1"/>
</dbReference>
<dbReference type="SUPFAM" id="SSF102114">
    <property type="entry name" value="Radical SAM enzymes"/>
    <property type="match status" value="1"/>
</dbReference>
<accession>A0A1Y0HLT2</accession>
<keyword evidence="10" id="KW-0411">Iron-sulfur</keyword>
<keyword evidence="9" id="KW-0408">Iron</keyword>
<dbReference type="GO" id="GO:0046872">
    <property type="term" value="F:metal ion binding"/>
    <property type="evidence" value="ECO:0007669"/>
    <property type="project" value="UniProtKB-KW"/>
</dbReference>
<dbReference type="InterPro" id="IPR006638">
    <property type="entry name" value="Elp3/MiaA/NifB-like_rSAM"/>
</dbReference>
<dbReference type="PANTHER" id="PTHR11918">
    <property type="entry name" value="RADICAL SAM PROTEINS"/>
    <property type="match status" value="1"/>
</dbReference>
<dbReference type="InterPro" id="IPR023408">
    <property type="entry name" value="MscS_beta-dom_sf"/>
</dbReference>
<sequence length="795" mass="90851">MDYKAQIDRLDLLVTKLKEKLALIEEIYQIEPIITNEDMIYEAQKELNAFIVAQEIASTSYSLHVKKVEEATIRITQDITLQMKRAFNIGIFIVVVIVFTLLLKFFAKRYIKDNERFYTANKIINFANVTLIILILLFSYIENVSYLVTVLGFASAGIAIAMKDWFMSILGWMVIIFGGSFHVGDRIKVKKDGLPYVGDIIDISLLRMTVLEDITLTSYMENTRSGRIFFVPNNLIFSAVISNYTHGTMRTVWDGINIYITFGSNHKKAVHIAREITKKYSKGYTDIARKQLNLLRNQYSLKNTNVEPRIFSFVEPQGFCINCWYMTNSYAALSLRGTIGCEIIDAFMQEDDITIAYQTHNINIGKQERPSFPPDELKSPDEKKSFFKTFGCRTNIYDTQVMMENLTDFEVTEVEQEAQIIVVNSCTVTNGADTGVRSYINHVTKEGKKVILAGCGAISKGESLFSQNKVFGVMGHSEKGQINTLLKQEIPFYQIGDLTSLDETIVHEYTGKTKAFIKIQEGCNFRCSYCIIPYVRGNARSQDESKIIEQVQKLALNGYGEFVLTGTNIGSYGKDKGSSLGKLVQRLGAIRGVRRIRLGSIEPVQIDESFREILGEPWLERHLHVALQHTSERMLELMRRRNNVKRDLELFQELSERGFALGTDYITGHPGESEEIWHEAFTTLEQFPLTHLHAFTYSKRDGTPSSTMKPEVKGDVAKERLKSIEALVESKNITFRQKNSAIPLNVLVEEYKDDHYVGYDQFFNKVIIQSNRDILKEWVTIENYAIKQEANYAHF</sequence>
<keyword evidence="4 15" id="KW-0808">Transferase</keyword>
<keyword evidence="16" id="KW-1185">Reference proteome</keyword>
<dbReference type="Pfam" id="PF04055">
    <property type="entry name" value="Radical_SAM"/>
    <property type="match status" value="1"/>
</dbReference>
<evidence type="ECO:0000256" key="1">
    <source>
        <dbReference type="ARBA" id="ARBA00001966"/>
    </source>
</evidence>
<dbReference type="PROSITE" id="PS51918">
    <property type="entry name" value="RADICAL_SAM"/>
    <property type="match status" value="1"/>
</dbReference>
<organism evidence="15 16">
    <name type="scientific">Sulfurospirillum diekertiae</name>
    <dbReference type="NCBI Taxonomy" id="1854492"/>
    <lineage>
        <taxon>Bacteria</taxon>
        <taxon>Pseudomonadati</taxon>
        <taxon>Campylobacterota</taxon>
        <taxon>Epsilonproteobacteria</taxon>
        <taxon>Campylobacterales</taxon>
        <taxon>Sulfurospirillaceae</taxon>
        <taxon>Sulfurospirillum</taxon>
    </lineage>
</organism>
<dbReference type="InterPro" id="IPR010920">
    <property type="entry name" value="LSM_dom_sf"/>
</dbReference>
<comment type="cofactor">
    <cofactor evidence="1">
        <name>[4Fe-4S] cluster</name>
        <dbReference type="ChEBI" id="CHEBI:49883"/>
    </cofactor>
</comment>
<dbReference type="PROSITE" id="PS51449">
    <property type="entry name" value="MTTASE_N"/>
    <property type="match status" value="1"/>
</dbReference>
<evidence type="ECO:0000259" key="14">
    <source>
        <dbReference type="PROSITE" id="PS51918"/>
    </source>
</evidence>
<dbReference type="Gene3D" id="3.80.30.20">
    <property type="entry name" value="tm_1862 like domain"/>
    <property type="match status" value="1"/>
</dbReference>
<dbReference type="Pfam" id="PF00919">
    <property type="entry name" value="UPF0004"/>
    <property type="match status" value="1"/>
</dbReference>
<dbReference type="Pfam" id="PF00924">
    <property type="entry name" value="MS_channel_2nd"/>
    <property type="match status" value="1"/>
</dbReference>
<dbReference type="EC" id="2.8.4.5" evidence="15"/>
<evidence type="ECO:0000313" key="15">
    <source>
        <dbReference type="EMBL" id="ARU48900.1"/>
    </source>
</evidence>
<dbReference type="InterPro" id="IPR013848">
    <property type="entry name" value="Methylthiotransferase_N"/>
</dbReference>
<dbReference type="GO" id="GO:0008381">
    <property type="term" value="F:mechanosensitive monoatomic ion channel activity"/>
    <property type="evidence" value="ECO:0007669"/>
    <property type="project" value="UniProtKB-ARBA"/>
</dbReference>
<evidence type="ECO:0000313" key="16">
    <source>
        <dbReference type="Proteomes" id="UP000196005"/>
    </source>
</evidence>
<dbReference type="Gene3D" id="2.30.30.60">
    <property type="match status" value="1"/>
</dbReference>
<dbReference type="InterPro" id="IPR038135">
    <property type="entry name" value="Methylthiotransferase_N_sf"/>
</dbReference>
<dbReference type="InterPro" id="IPR006467">
    <property type="entry name" value="MiaB-like_bact"/>
</dbReference>
<dbReference type="InterPro" id="IPR020612">
    <property type="entry name" value="Methylthiotransferase_CS"/>
</dbReference>
<dbReference type="InterPro" id="IPR006685">
    <property type="entry name" value="MscS_channel_2nd"/>
</dbReference>
<dbReference type="KEGG" id="suls:Sdiek1_1740"/>
<dbReference type="InterPro" id="IPR007197">
    <property type="entry name" value="rSAM"/>
</dbReference>
<dbReference type="SMART" id="SM00729">
    <property type="entry name" value="Elp3"/>
    <property type="match status" value="1"/>
</dbReference>
<feature type="domain" description="Radical SAM core" evidence="14">
    <location>
        <begin position="509"/>
        <end position="736"/>
    </location>
</feature>
<protein>
    <submittedName>
        <fullName evidence="15">Threonylcarbamoyladenosine tRNA methylthiotransferase MtaB</fullName>
        <ecNumber evidence="15">2.8.4.5</ecNumber>
    </submittedName>
</protein>
<evidence type="ECO:0000256" key="12">
    <source>
        <dbReference type="SAM" id="Phobius"/>
    </source>
</evidence>
<dbReference type="PROSITE" id="PS01278">
    <property type="entry name" value="MTTASE_RADICAL"/>
    <property type="match status" value="1"/>
</dbReference>
<gene>
    <name evidence="15" type="ORF">Sdiek1_1740</name>
</gene>
<dbReference type="Proteomes" id="UP000196005">
    <property type="component" value="Chromosome"/>
</dbReference>
<keyword evidence="5" id="KW-0949">S-adenosyl-L-methionine</keyword>
<evidence type="ECO:0000256" key="11">
    <source>
        <dbReference type="ARBA" id="ARBA00023136"/>
    </source>
</evidence>
<keyword evidence="6 12" id="KW-0812">Transmembrane</keyword>
<keyword evidence="11 12" id="KW-0472">Membrane</keyword>
<feature type="transmembrane region" description="Helical" evidence="12">
    <location>
        <begin position="119"/>
        <end position="138"/>
    </location>
</feature>
<dbReference type="GO" id="GO:0035598">
    <property type="term" value="F:tRNA (N(6)-L-threonylcarbamoyladenosine(37)-C(2))-methylthiotransferase activity"/>
    <property type="evidence" value="ECO:0007669"/>
    <property type="project" value="UniProtKB-EC"/>
</dbReference>
<dbReference type="PANTHER" id="PTHR11918:SF45">
    <property type="entry name" value="THREONYLCARBAMOYLADENOSINE TRNA METHYLTHIOTRANSFERASE"/>
    <property type="match status" value="1"/>
</dbReference>
<dbReference type="InterPro" id="IPR023404">
    <property type="entry name" value="rSAM_horseshoe"/>
</dbReference>
<dbReference type="InterPro" id="IPR058240">
    <property type="entry name" value="rSAM_sf"/>
</dbReference>
<dbReference type="GO" id="GO:0016020">
    <property type="term" value="C:membrane"/>
    <property type="evidence" value="ECO:0007669"/>
    <property type="project" value="UniProtKB-SubCell"/>
</dbReference>
<keyword evidence="7" id="KW-0479">Metal-binding</keyword>
<evidence type="ECO:0000256" key="2">
    <source>
        <dbReference type="ARBA" id="ARBA00004370"/>
    </source>
</evidence>
<dbReference type="GO" id="GO:0051539">
    <property type="term" value="F:4 iron, 4 sulfur cluster binding"/>
    <property type="evidence" value="ECO:0007669"/>
    <property type="project" value="UniProtKB-KW"/>
</dbReference>
<evidence type="ECO:0000256" key="8">
    <source>
        <dbReference type="ARBA" id="ARBA00022989"/>
    </source>
</evidence>
<dbReference type="NCBIfam" id="TIGR00089">
    <property type="entry name" value="MiaB/RimO family radical SAM methylthiotransferase"/>
    <property type="match status" value="1"/>
</dbReference>
<feature type="domain" description="MTTase N-terminal" evidence="13">
    <location>
        <begin position="383"/>
        <end position="491"/>
    </location>
</feature>
<feature type="transmembrane region" description="Helical" evidence="12">
    <location>
        <begin position="86"/>
        <end position="107"/>
    </location>
</feature>
<evidence type="ECO:0000256" key="3">
    <source>
        <dbReference type="ARBA" id="ARBA00022485"/>
    </source>
</evidence>
<evidence type="ECO:0000256" key="4">
    <source>
        <dbReference type="ARBA" id="ARBA00022679"/>
    </source>
</evidence>
<comment type="subcellular location">
    <subcellularLocation>
        <location evidence="2">Membrane</location>
    </subcellularLocation>
</comment>
<dbReference type="CDD" id="cd01335">
    <property type="entry name" value="Radical_SAM"/>
    <property type="match status" value="1"/>
</dbReference>
<evidence type="ECO:0000256" key="7">
    <source>
        <dbReference type="ARBA" id="ARBA00022723"/>
    </source>
</evidence>
<dbReference type="AlphaFoldDB" id="A0A1Y0HLT2"/>
<evidence type="ECO:0000256" key="5">
    <source>
        <dbReference type="ARBA" id="ARBA00022691"/>
    </source>
</evidence>
<evidence type="ECO:0000259" key="13">
    <source>
        <dbReference type="PROSITE" id="PS51449"/>
    </source>
</evidence>
<feature type="transmembrane region" description="Helical" evidence="12">
    <location>
        <begin position="144"/>
        <end position="161"/>
    </location>
</feature>
<dbReference type="Gene3D" id="3.40.50.12160">
    <property type="entry name" value="Methylthiotransferase, N-terminal domain"/>
    <property type="match status" value="1"/>
</dbReference>
<name>A0A1Y0HLT2_9BACT</name>
<evidence type="ECO:0000256" key="10">
    <source>
        <dbReference type="ARBA" id="ARBA00023014"/>
    </source>
</evidence>